<dbReference type="SUPFAM" id="SSF109604">
    <property type="entry name" value="HD-domain/PDEase-like"/>
    <property type="match status" value="1"/>
</dbReference>
<evidence type="ECO:0000259" key="3">
    <source>
        <dbReference type="PROSITE" id="PS51831"/>
    </source>
</evidence>
<dbReference type="InterPro" id="IPR003607">
    <property type="entry name" value="HD/PDEase_dom"/>
</dbReference>
<keyword evidence="2" id="KW-1133">Transmembrane helix</keyword>
<dbReference type="Gene3D" id="3.30.450.290">
    <property type="match status" value="1"/>
</dbReference>
<dbReference type="AlphaFoldDB" id="A0A3B0ZDZ5"/>
<organism evidence="5">
    <name type="scientific">hydrothermal vent metagenome</name>
    <dbReference type="NCBI Taxonomy" id="652676"/>
    <lineage>
        <taxon>unclassified sequences</taxon>
        <taxon>metagenomes</taxon>
        <taxon>ecological metagenomes</taxon>
    </lineage>
</organism>
<dbReference type="CDD" id="cd00077">
    <property type="entry name" value="HDc"/>
    <property type="match status" value="1"/>
</dbReference>
<keyword evidence="2" id="KW-0812">Transmembrane</keyword>
<evidence type="ECO:0000259" key="4">
    <source>
        <dbReference type="PROSITE" id="PS51832"/>
    </source>
</evidence>
<feature type="coiled-coil region" evidence="1">
    <location>
        <begin position="251"/>
        <end position="278"/>
    </location>
</feature>
<dbReference type="PROSITE" id="PS51832">
    <property type="entry name" value="HD_GYP"/>
    <property type="match status" value="1"/>
</dbReference>
<dbReference type="PANTHER" id="PTHR45228:SF9">
    <property type="entry name" value="3'3'-CGAMP-SPECIFIC PHOSPHODIESTERASE 2"/>
    <property type="match status" value="1"/>
</dbReference>
<feature type="transmembrane region" description="Helical" evidence="2">
    <location>
        <begin position="177"/>
        <end position="196"/>
    </location>
</feature>
<reference evidence="5" key="1">
    <citation type="submission" date="2018-06" db="EMBL/GenBank/DDBJ databases">
        <authorList>
            <person name="Zhirakovskaya E."/>
        </authorList>
    </citation>
    <scope>NUCLEOTIDE SEQUENCE</scope>
</reference>
<dbReference type="PANTHER" id="PTHR45228">
    <property type="entry name" value="CYCLIC DI-GMP PHOSPHODIESTERASE TM_0186-RELATED"/>
    <property type="match status" value="1"/>
</dbReference>
<dbReference type="Gene3D" id="1.10.3210.10">
    <property type="entry name" value="Hypothetical protein af1432"/>
    <property type="match status" value="1"/>
</dbReference>
<dbReference type="InterPro" id="IPR052020">
    <property type="entry name" value="Cyclic_di-GMP/3'3'-cGAMP_PDE"/>
</dbReference>
<dbReference type="InterPro" id="IPR037522">
    <property type="entry name" value="HD_GYP_dom"/>
</dbReference>
<dbReference type="SMART" id="SM00471">
    <property type="entry name" value="HDc"/>
    <property type="match status" value="1"/>
</dbReference>
<accession>A0A3B0ZDZ5</accession>
<dbReference type="PROSITE" id="PS51831">
    <property type="entry name" value="HD"/>
    <property type="match status" value="1"/>
</dbReference>
<protein>
    <submittedName>
        <fullName evidence="5">Response regulator</fullName>
    </submittedName>
</protein>
<sequence length="475" mass="53599">MINPSIQTLVIKNLISFLLILALVVVAIAGVNYRALSKQAIENQALAHAELVRAGLTAHMKANIMHKRSYYLDEVRQLHNINSLEIVRGASITAQFGAGIGYEKVTDEITEQVFITKQPLFIMNEFTLAPTIRAIIPYIASNEGDLNCLSCHQVDEGAVIGAVDIVMDVSEYQRRSFMVLVGIFITIVIFTSLILLNTVRTIQKHVQRPLENLIKTADSAYHNHQPVNPNDFETREFVNVANEINLFNDDVIAHQDMLKKKNSELKQLNDEIESTLRETVYTIGVIEEQRSKETSNHTKRVTLYSQLIAQKLDLTPREIELVTAAAPLHDIGKIGIPDSILLKPGKLDSAEYEVMKNHTRIGFSMLNHSERDILRSGAIIALQHHERWNGEGYPQGLKGENIHIFGRIVALADVFDALYSSRIYKKAWDIERIIKLINEERGQHFDPQVVDVFLENINEFIAICDQYPSGSVSEK</sequence>
<feature type="transmembrane region" description="Helical" evidence="2">
    <location>
        <begin position="14"/>
        <end position="33"/>
    </location>
</feature>
<feature type="domain" description="HD-GYP" evidence="4">
    <location>
        <begin position="272"/>
        <end position="469"/>
    </location>
</feature>
<feature type="domain" description="HD" evidence="3">
    <location>
        <begin position="294"/>
        <end position="418"/>
    </location>
</feature>
<dbReference type="EMBL" id="UOFP01000049">
    <property type="protein sequence ID" value="VAW84479.1"/>
    <property type="molecule type" value="Genomic_DNA"/>
</dbReference>
<gene>
    <name evidence="5" type="ORF">MNBD_GAMMA18-1348</name>
</gene>
<dbReference type="InterPro" id="IPR006674">
    <property type="entry name" value="HD_domain"/>
</dbReference>
<name>A0A3B0ZDZ5_9ZZZZ</name>
<keyword evidence="1" id="KW-0175">Coiled coil</keyword>
<evidence type="ECO:0000256" key="1">
    <source>
        <dbReference type="SAM" id="Coils"/>
    </source>
</evidence>
<proteinExistence type="predicted"/>
<evidence type="ECO:0000256" key="2">
    <source>
        <dbReference type="SAM" id="Phobius"/>
    </source>
</evidence>
<evidence type="ECO:0000313" key="5">
    <source>
        <dbReference type="EMBL" id="VAW84479.1"/>
    </source>
</evidence>
<dbReference type="Pfam" id="PF13487">
    <property type="entry name" value="HD_5"/>
    <property type="match status" value="1"/>
</dbReference>
<keyword evidence="2" id="KW-0472">Membrane</keyword>